<keyword evidence="2" id="KW-1185">Reference proteome</keyword>
<protein>
    <submittedName>
        <fullName evidence="1">Uncharacterized protein</fullName>
    </submittedName>
</protein>
<name>A0A329S468_9STRA</name>
<dbReference type="OrthoDB" id="10309172at2759"/>
<evidence type="ECO:0000313" key="1">
    <source>
        <dbReference type="EMBL" id="RAW31505.1"/>
    </source>
</evidence>
<accession>A0A329S468</accession>
<evidence type="ECO:0000313" key="2">
    <source>
        <dbReference type="Proteomes" id="UP000251314"/>
    </source>
</evidence>
<proteinExistence type="predicted"/>
<dbReference type="Proteomes" id="UP000251314">
    <property type="component" value="Unassembled WGS sequence"/>
</dbReference>
<comment type="caution">
    <text evidence="1">The sequence shown here is derived from an EMBL/GenBank/DDBJ whole genome shotgun (WGS) entry which is preliminary data.</text>
</comment>
<dbReference type="EMBL" id="MJFZ01000319">
    <property type="protein sequence ID" value="RAW31505.1"/>
    <property type="molecule type" value="Genomic_DNA"/>
</dbReference>
<dbReference type="VEuPathDB" id="FungiDB:PC110_g12153"/>
<gene>
    <name evidence="1" type="ORF">PC110_g12153</name>
</gene>
<reference evidence="1 2" key="1">
    <citation type="submission" date="2018-01" db="EMBL/GenBank/DDBJ databases">
        <title>Draft genome of the strawberry crown rot pathogen Phytophthora cactorum.</title>
        <authorList>
            <person name="Armitage A.D."/>
            <person name="Lysoe E."/>
            <person name="Nellist C.F."/>
            <person name="Harrison R.J."/>
            <person name="Brurberg M.B."/>
        </authorList>
    </citation>
    <scope>NUCLEOTIDE SEQUENCE [LARGE SCALE GENOMIC DNA]</scope>
    <source>
        <strain evidence="1 2">10300</strain>
    </source>
</reference>
<organism evidence="1 2">
    <name type="scientific">Phytophthora cactorum</name>
    <dbReference type="NCBI Taxonomy" id="29920"/>
    <lineage>
        <taxon>Eukaryota</taxon>
        <taxon>Sar</taxon>
        <taxon>Stramenopiles</taxon>
        <taxon>Oomycota</taxon>
        <taxon>Peronosporomycetes</taxon>
        <taxon>Peronosporales</taxon>
        <taxon>Peronosporaceae</taxon>
        <taxon>Phytophthora</taxon>
    </lineage>
</organism>
<sequence length="125" mass="14388">MPSELMEESDVVVAPLIRHRIKVLRGSLGVINDGAAHVQRDLVRWRSRTEPGSNLGCAWHPRSAFGRDRTRRRSVPKPRILRKTMPWRQGSLRVLISIEDEFQVSVSTLHVVFSLKRSYDPFALF</sequence>
<dbReference type="AlphaFoldDB" id="A0A329S468"/>